<dbReference type="Pfam" id="PF01370">
    <property type="entry name" value="Epimerase"/>
    <property type="match status" value="1"/>
</dbReference>
<feature type="domain" description="NAD-dependent epimerase/dehydratase" evidence="1">
    <location>
        <begin position="11"/>
        <end position="215"/>
    </location>
</feature>
<evidence type="ECO:0000259" key="1">
    <source>
        <dbReference type="Pfam" id="PF01370"/>
    </source>
</evidence>
<dbReference type="GO" id="GO:0044877">
    <property type="term" value="F:protein-containing complex binding"/>
    <property type="evidence" value="ECO:0007669"/>
    <property type="project" value="TreeGrafter"/>
</dbReference>
<dbReference type="PANTHER" id="PTHR12126">
    <property type="entry name" value="NADH-UBIQUINONE OXIDOREDUCTASE 39 KDA SUBUNIT-RELATED"/>
    <property type="match status" value="1"/>
</dbReference>
<proteinExistence type="predicted"/>
<dbReference type="EMBL" id="CP013264">
    <property type="protein sequence ID" value="ALR19204.1"/>
    <property type="molecule type" value="Genomic_DNA"/>
</dbReference>
<evidence type="ECO:0000313" key="3">
    <source>
        <dbReference type="Proteomes" id="UP000056968"/>
    </source>
</evidence>
<dbReference type="CDD" id="cd05271">
    <property type="entry name" value="NDUFA9_like_SDR_a"/>
    <property type="match status" value="1"/>
</dbReference>
<dbReference type="Proteomes" id="UP000056968">
    <property type="component" value="Chromosome"/>
</dbReference>
<dbReference type="KEGG" id="sbd:ATN00_01660"/>
<dbReference type="Gene3D" id="3.40.50.720">
    <property type="entry name" value="NAD(P)-binding Rossmann-like Domain"/>
    <property type="match status" value="1"/>
</dbReference>
<protein>
    <submittedName>
        <fullName evidence="2">3-beta hydroxysteroid dehydrogenase</fullName>
    </submittedName>
</protein>
<sequence length="315" mass="32609">MGRVMKDSLVTLFGGGGFLGRQVAQALLERGARVRVAQRDLAGAVRIKPLGGLGQTQFVVADIRKPKSVALAVADSDIVINLVGILSGDFDAVHHQGAANVAKAAADAGVKALVHVSAIGADAQSPSAYGRSKAAGEAAVKAAFPNATIIRPSIIFGPEDQFLNRFADLIRMAPVVPVIGAGTKFQPVFVTDVAGAIVNAAAQPDAHGGKTYELGGPQVLSMMELNAWIAKAIGRERSLMAVPAPIASLIATFGFLPGAPITRDQYAMLQKDNVVAPDAQGLAALGIAPTPMGAVAEGWLVRYRRHGRFAGRVKA</sequence>
<dbReference type="STRING" id="1332080.ATN00_01660"/>
<dbReference type="AlphaFoldDB" id="A0A0S3EUV8"/>
<evidence type="ECO:0000313" key="2">
    <source>
        <dbReference type="EMBL" id="ALR19204.1"/>
    </source>
</evidence>
<reference evidence="2 3" key="1">
    <citation type="submission" date="2015-11" db="EMBL/GenBank/DDBJ databases">
        <title>A Two-component Flavoprotein Monooxygenase System MeaXY Responsible for para-Hydroxylation of 2-Methyl-6-ethylaniline and 2,6-Diethylaniline in Sphingobium baderi DE-13.</title>
        <authorList>
            <person name="Cheng M."/>
            <person name="Meng Q."/>
            <person name="Yang Y."/>
            <person name="Chu C."/>
            <person name="Yan X."/>
            <person name="He J."/>
            <person name="Li S."/>
        </authorList>
    </citation>
    <scope>NUCLEOTIDE SEQUENCE [LARGE SCALE GENOMIC DNA]</scope>
    <source>
        <strain evidence="2 3">DE-13</strain>
    </source>
</reference>
<gene>
    <name evidence="2" type="ORF">ATN00_01660</name>
</gene>
<dbReference type="InterPro" id="IPR036291">
    <property type="entry name" value="NAD(P)-bd_dom_sf"/>
</dbReference>
<name>A0A0S3EUV8_9SPHN</name>
<dbReference type="PANTHER" id="PTHR12126:SF11">
    <property type="entry name" value="NADH DEHYDROGENASE [UBIQUINONE] 1 ALPHA SUBCOMPLEX SUBUNIT 9, MITOCHONDRIAL"/>
    <property type="match status" value="1"/>
</dbReference>
<organism evidence="2 3">
    <name type="scientific">Sphingobium baderi</name>
    <dbReference type="NCBI Taxonomy" id="1332080"/>
    <lineage>
        <taxon>Bacteria</taxon>
        <taxon>Pseudomonadati</taxon>
        <taxon>Pseudomonadota</taxon>
        <taxon>Alphaproteobacteria</taxon>
        <taxon>Sphingomonadales</taxon>
        <taxon>Sphingomonadaceae</taxon>
        <taxon>Sphingobium</taxon>
    </lineage>
</organism>
<dbReference type="FunFam" id="3.40.50.720:FF:000702">
    <property type="entry name" value="NADH dehydrogenase (Ubiquinone)"/>
    <property type="match status" value="1"/>
</dbReference>
<keyword evidence="3" id="KW-1185">Reference proteome</keyword>
<dbReference type="InterPro" id="IPR051207">
    <property type="entry name" value="ComplexI_NDUFA9_subunit"/>
</dbReference>
<dbReference type="OrthoDB" id="9776313at2"/>
<dbReference type="InterPro" id="IPR001509">
    <property type="entry name" value="Epimerase_deHydtase"/>
</dbReference>
<accession>A0A0S3EUV8</accession>
<dbReference type="SUPFAM" id="SSF51735">
    <property type="entry name" value="NAD(P)-binding Rossmann-fold domains"/>
    <property type="match status" value="1"/>
</dbReference>